<accession>A0A9W8RFT4</accession>
<evidence type="ECO:0000313" key="2">
    <source>
        <dbReference type="EMBL" id="KAJ4195868.1"/>
    </source>
</evidence>
<feature type="compositionally biased region" description="Acidic residues" evidence="1">
    <location>
        <begin position="154"/>
        <end position="174"/>
    </location>
</feature>
<dbReference type="PANTHER" id="PTHR38167">
    <property type="entry name" value="C2H2-TYPE DOMAIN-CONTAINING PROTEIN"/>
    <property type="match status" value="1"/>
</dbReference>
<evidence type="ECO:0000313" key="3">
    <source>
        <dbReference type="Proteomes" id="UP001152087"/>
    </source>
</evidence>
<sequence>MARSSLDELLNAPESQIRSVLRALCSDRTVQRHALEHFDALKEGSSGGGGQKRKAAGELLICVQCDQPFTEEENDKKACWYHWGELEVDYDGDFWADHDERCHGTIDTDEMREEFPDGFTWNCCDNTGSEKGCVTGRHEAHPNRSKKASGVEPSESEDLDEEDDDEDDEDEDEY</sequence>
<reference evidence="2" key="1">
    <citation type="submission" date="2022-09" db="EMBL/GenBank/DDBJ databases">
        <title>Fusarium specimens isolated from Avocado Roots.</title>
        <authorList>
            <person name="Stajich J."/>
            <person name="Roper C."/>
            <person name="Heimlech-Rivalta G."/>
        </authorList>
    </citation>
    <scope>NUCLEOTIDE SEQUENCE</scope>
    <source>
        <strain evidence="2">A02</strain>
    </source>
</reference>
<comment type="caution">
    <text evidence="2">The sequence shown here is derived from an EMBL/GenBank/DDBJ whole genome shotgun (WGS) entry which is preliminary data.</text>
</comment>
<dbReference type="PANTHER" id="PTHR38167:SF1">
    <property type="entry name" value="C2H2-TYPE DOMAIN-CONTAINING PROTEIN"/>
    <property type="match status" value="1"/>
</dbReference>
<name>A0A9W8RFT4_9HYPO</name>
<dbReference type="AlphaFoldDB" id="A0A9W8RFT4"/>
<keyword evidence="3" id="KW-1185">Reference proteome</keyword>
<proteinExistence type="predicted"/>
<protein>
    <recommendedName>
        <fullName evidence="4">C2H2-type domain-containing protein</fullName>
    </recommendedName>
</protein>
<evidence type="ECO:0000256" key="1">
    <source>
        <dbReference type="SAM" id="MobiDB-lite"/>
    </source>
</evidence>
<evidence type="ECO:0008006" key="4">
    <source>
        <dbReference type="Google" id="ProtNLM"/>
    </source>
</evidence>
<gene>
    <name evidence="2" type="ORF">NW755_002032</name>
</gene>
<feature type="region of interest" description="Disordered" evidence="1">
    <location>
        <begin position="134"/>
        <end position="174"/>
    </location>
</feature>
<dbReference type="Proteomes" id="UP001152087">
    <property type="component" value="Unassembled WGS sequence"/>
</dbReference>
<dbReference type="EMBL" id="JAOQAV010000003">
    <property type="protein sequence ID" value="KAJ4195868.1"/>
    <property type="molecule type" value="Genomic_DNA"/>
</dbReference>
<organism evidence="2 3">
    <name type="scientific">Fusarium falciforme</name>
    <dbReference type="NCBI Taxonomy" id="195108"/>
    <lineage>
        <taxon>Eukaryota</taxon>
        <taxon>Fungi</taxon>
        <taxon>Dikarya</taxon>
        <taxon>Ascomycota</taxon>
        <taxon>Pezizomycotina</taxon>
        <taxon>Sordariomycetes</taxon>
        <taxon>Hypocreomycetidae</taxon>
        <taxon>Hypocreales</taxon>
        <taxon>Nectriaceae</taxon>
        <taxon>Fusarium</taxon>
        <taxon>Fusarium solani species complex</taxon>
    </lineage>
</organism>